<reference evidence="1" key="1">
    <citation type="journal article" date="2013" name="J. Plant Res.">
        <title>Effect of fungi and light on seed germination of three Opuntia species from semiarid lands of central Mexico.</title>
        <authorList>
            <person name="Delgado-Sanchez P."/>
            <person name="Jimenez-Bremont J.F."/>
            <person name="Guerrero-Gonzalez Mde L."/>
            <person name="Flores J."/>
        </authorList>
    </citation>
    <scope>NUCLEOTIDE SEQUENCE</scope>
    <source>
        <tissue evidence="1">Cladode</tissue>
    </source>
</reference>
<sequence>MCLVRSWNTGLEAMCRAAWLSQARGTGAKFVIPRSLNNVSNQTISQHVVAIARYSASAEERATTVCFLTFQDIGEWPSKMQKPVVDFLLSPQLPQSESQNPASFSMDWLERRIPCPGFDFKYLRTCLAAARCSSAGSCIY</sequence>
<organism evidence="1">
    <name type="scientific">Opuntia streptacantha</name>
    <name type="common">Prickly pear cactus</name>
    <name type="synonym">Opuntia cardona</name>
    <dbReference type="NCBI Taxonomy" id="393608"/>
    <lineage>
        <taxon>Eukaryota</taxon>
        <taxon>Viridiplantae</taxon>
        <taxon>Streptophyta</taxon>
        <taxon>Embryophyta</taxon>
        <taxon>Tracheophyta</taxon>
        <taxon>Spermatophyta</taxon>
        <taxon>Magnoliopsida</taxon>
        <taxon>eudicotyledons</taxon>
        <taxon>Gunneridae</taxon>
        <taxon>Pentapetalae</taxon>
        <taxon>Caryophyllales</taxon>
        <taxon>Cactineae</taxon>
        <taxon>Cactaceae</taxon>
        <taxon>Opuntioideae</taxon>
        <taxon>Opuntia</taxon>
    </lineage>
</organism>
<dbReference type="EMBL" id="GISG01073645">
    <property type="protein sequence ID" value="MBA4630388.1"/>
    <property type="molecule type" value="Transcribed_RNA"/>
</dbReference>
<dbReference type="AlphaFoldDB" id="A0A7C9D5U8"/>
<name>A0A7C9D5U8_OPUST</name>
<accession>A0A7C9D5U8</accession>
<reference evidence="1" key="2">
    <citation type="submission" date="2020-07" db="EMBL/GenBank/DDBJ databases">
        <authorList>
            <person name="Vera ALvarez R."/>
            <person name="Arias-Moreno D.M."/>
            <person name="Jimenez-Jacinto V."/>
            <person name="Jimenez-Bremont J.F."/>
            <person name="Swaminathan K."/>
            <person name="Moose S.P."/>
            <person name="Guerrero-Gonzalez M.L."/>
            <person name="Marino-Ramirez L."/>
            <person name="Landsman D."/>
            <person name="Rodriguez-Kessler M."/>
            <person name="Delgado-Sanchez P."/>
        </authorList>
    </citation>
    <scope>NUCLEOTIDE SEQUENCE</scope>
    <source>
        <tissue evidence="1">Cladode</tissue>
    </source>
</reference>
<evidence type="ECO:0000313" key="1">
    <source>
        <dbReference type="EMBL" id="MBA4630388.1"/>
    </source>
</evidence>
<proteinExistence type="predicted"/>
<protein>
    <submittedName>
        <fullName evidence="1">Uncharacterized protein</fullName>
    </submittedName>
</protein>